<dbReference type="InterPro" id="IPR053158">
    <property type="entry name" value="CapK_Type1_Caps_Biosynth"/>
</dbReference>
<organism evidence="3">
    <name type="scientific">uncultured Desulfovibrio sp</name>
    <dbReference type="NCBI Taxonomy" id="167968"/>
    <lineage>
        <taxon>Bacteria</taxon>
        <taxon>Pseudomonadati</taxon>
        <taxon>Thermodesulfobacteriota</taxon>
        <taxon>Desulfovibrionia</taxon>
        <taxon>Desulfovibrionales</taxon>
        <taxon>Desulfovibrionaceae</taxon>
        <taxon>Desulfovibrio</taxon>
        <taxon>environmental samples</taxon>
    </lineage>
</organism>
<reference evidence="3" key="1">
    <citation type="submission" date="2016-08" db="EMBL/GenBank/DDBJ databases">
        <authorList>
            <person name="Seilhamer J.J."/>
        </authorList>
    </citation>
    <scope>NUCLEOTIDE SEQUENCE</scope>
    <source>
        <strain evidence="3">86-1</strain>
    </source>
</reference>
<dbReference type="AlphaFoldDB" id="A0A212L0T8"/>
<dbReference type="PANTHER" id="PTHR36932">
    <property type="entry name" value="CAPSULAR POLYSACCHARIDE BIOSYNTHESIS PROTEIN"/>
    <property type="match status" value="1"/>
</dbReference>
<evidence type="ECO:0000256" key="1">
    <source>
        <dbReference type="SAM" id="MobiDB-lite"/>
    </source>
</evidence>
<feature type="region of interest" description="Disordered" evidence="1">
    <location>
        <begin position="1"/>
        <end position="37"/>
    </location>
</feature>
<evidence type="ECO:0000259" key="2">
    <source>
        <dbReference type="Pfam" id="PF00501"/>
    </source>
</evidence>
<sequence>MSSSSSSGAGASSRKASSRDPSFRDSSARASSAAAAPGRGFRNPLDAWLARQCGVQDTDANTLARALREARARALTRCLNHAAARSAFYARSLAGYDLERFTPEDMRGLPFTTADDLARWEDFLCVSRGEVQRMVTLRTSGTTGSPKRLAFTETDLARTVDFFRVGMSQLVRPGQKLAVLLPGAARPDGVADLLRQSLSPCGVEVCTPPQDLLVPAKSLQQGFVKRTPPVLPIQKMVQEGVAHCALGSCPSARVATPQAALAGIHPDIVQWLDEVRPHCLVAAPGQLEGLLRHFPKSGPPGLCGLLSSADRLDPVLGHVLSTVWNCTVLDHYGLTETAYGGAVECPAHDGYHLRLLDLVVEIVDFCGDEPLPPGETGEVVITTLEREAMPLIRYRTGDVACLLPGPCACGSPLSRLGPVQGRLERCGNRVRVVQMPKGGTQAGASVRQDRSGHDGPYCTVGDWEGLM</sequence>
<dbReference type="InterPro" id="IPR042099">
    <property type="entry name" value="ANL_N_sf"/>
</dbReference>
<dbReference type="Pfam" id="PF00501">
    <property type="entry name" value="AMP-binding"/>
    <property type="match status" value="1"/>
</dbReference>
<feature type="compositionally biased region" description="Low complexity" evidence="1">
    <location>
        <begin position="1"/>
        <end position="15"/>
    </location>
</feature>
<evidence type="ECO:0000313" key="3">
    <source>
        <dbReference type="EMBL" id="SCM71184.1"/>
    </source>
</evidence>
<accession>A0A212L0T8</accession>
<proteinExistence type="predicted"/>
<dbReference type="InterPro" id="IPR000873">
    <property type="entry name" value="AMP-dep_synth/lig_dom"/>
</dbReference>
<dbReference type="EMBL" id="FMJC01000001">
    <property type="protein sequence ID" value="SCM71184.1"/>
    <property type="molecule type" value="Genomic_DNA"/>
</dbReference>
<dbReference type="NCBIfam" id="NF045666">
    <property type="entry name" value="DVU1553_fam_AMP"/>
    <property type="match status" value="1"/>
</dbReference>
<dbReference type="Gene3D" id="3.40.50.12780">
    <property type="entry name" value="N-terminal domain of ligase-like"/>
    <property type="match status" value="2"/>
</dbReference>
<gene>
    <name evidence="3" type="ORF">KL86DES1_10915</name>
</gene>
<dbReference type="RefSeq" id="WP_232088240.1">
    <property type="nucleotide sequence ID" value="NZ_LT608333.1"/>
</dbReference>
<protein>
    <submittedName>
        <fullName evidence="3">Coenzyme F390 synthetase</fullName>
    </submittedName>
</protein>
<name>A0A212L0T8_9BACT</name>
<feature type="domain" description="AMP-dependent synthetase/ligase" evidence="2">
    <location>
        <begin position="266"/>
        <end position="382"/>
    </location>
</feature>
<feature type="compositionally biased region" description="Low complexity" evidence="1">
    <location>
        <begin position="28"/>
        <end position="37"/>
    </location>
</feature>
<dbReference type="PANTHER" id="PTHR36932:SF1">
    <property type="entry name" value="CAPSULAR POLYSACCHARIDE BIOSYNTHESIS PROTEIN"/>
    <property type="match status" value="1"/>
</dbReference>
<feature type="compositionally biased region" description="Basic and acidic residues" evidence="1">
    <location>
        <begin position="17"/>
        <end position="27"/>
    </location>
</feature>
<dbReference type="SUPFAM" id="SSF56801">
    <property type="entry name" value="Acetyl-CoA synthetase-like"/>
    <property type="match status" value="2"/>
</dbReference>